<dbReference type="KEGG" id="psh:Psest_4414"/>
<dbReference type="HOGENOM" id="CLU_2181667_0_0_6"/>
<proteinExistence type="predicted"/>
<dbReference type="PATRIC" id="fig|644801.3.peg.4307"/>
<protein>
    <submittedName>
        <fullName evidence="2">Uncharacterized protein</fullName>
    </submittedName>
</protein>
<dbReference type="EMBL" id="CP003074">
    <property type="protein sequence ID" value="AGA88877.1"/>
    <property type="molecule type" value="Genomic_DNA"/>
</dbReference>
<dbReference type="RefSeq" id="WP_015279027.1">
    <property type="nucleotide sequence ID" value="NC_019939.1"/>
</dbReference>
<name>L0GSU9_STUST</name>
<evidence type="ECO:0000313" key="3">
    <source>
        <dbReference type="Proteomes" id="UP000010820"/>
    </source>
</evidence>
<dbReference type="Proteomes" id="UP000010820">
    <property type="component" value="Plasmid pPSEST03"/>
</dbReference>
<dbReference type="AlphaFoldDB" id="L0GSU9"/>
<evidence type="ECO:0000256" key="1">
    <source>
        <dbReference type="SAM" id="MobiDB-lite"/>
    </source>
</evidence>
<sequence length="109" mass="12130">MNEKEPVTRYNRSVNLDPQMAERLQRVCEHLGVTVNSYLKLKIGEVVSRDEVSLIPKQSADASAAILERFFQAASSAIEAAPNVGEEQLELEVDEQPQPVRKPRAAKAK</sequence>
<evidence type="ECO:0000313" key="2">
    <source>
        <dbReference type="EMBL" id="AGA88877.1"/>
    </source>
</evidence>
<reference evidence="2 3" key="1">
    <citation type="submission" date="2011-10" db="EMBL/GenBank/DDBJ databases">
        <title>Complete sequence of plasmid 3 of Pseudomonas stutzeri RCH2.</title>
        <authorList>
            <consortium name="US DOE Joint Genome Institute"/>
            <person name="Lucas S."/>
            <person name="Han J."/>
            <person name="Lapidus A."/>
            <person name="Cheng J.-F."/>
            <person name="Goodwin L."/>
            <person name="Pitluck S."/>
            <person name="Peters L."/>
            <person name="Ovchinnikova G."/>
            <person name="Zeytun A."/>
            <person name="Lu M."/>
            <person name="Detter J.C."/>
            <person name="Han C."/>
            <person name="Tapia R."/>
            <person name="Land M."/>
            <person name="Hauser L."/>
            <person name="Kyrpides N."/>
            <person name="Ivanova N."/>
            <person name="Pagani I."/>
            <person name="Chakraborty R."/>
            <person name="Arkin A."/>
            <person name="Dehal P."/>
            <person name="Wall J."/>
            <person name="Hazen T."/>
            <person name="Woyke T."/>
        </authorList>
    </citation>
    <scope>NUCLEOTIDE SEQUENCE [LARGE SCALE GENOMIC DNA]</scope>
    <source>
        <strain evidence="2 3">RCH2</strain>
        <plasmid evidence="3">Plasmid pPSEST03</plasmid>
    </source>
</reference>
<feature type="region of interest" description="Disordered" evidence="1">
    <location>
        <begin position="85"/>
        <end position="109"/>
    </location>
</feature>
<organism evidence="2 3">
    <name type="scientific">Stutzerimonas stutzeri RCH2</name>
    <dbReference type="NCBI Taxonomy" id="644801"/>
    <lineage>
        <taxon>Bacteria</taxon>
        <taxon>Pseudomonadati</taxon>
        <taxon>Pseudomonadota</taxon>
        <taxon>Gammaproteobacteria</taxon>
        <taxon>Pseudomonadales</taxon>
        <taxon>Pseudomonadaceae</taxon>
        <taxon>Stutzerimonas</taxon>
    </lineage>
</organism>
<gene>
    <name evidence="2" type="ORF">Psest_4414</name>
</gene>
<keyword evidence="2" id="KW-0614">Plasmid</keyword>
<accession>L0GSU9</accession>
<geneLocation type="plasmid" evidence="2 3">
    <name>pPSEST03</name>
</geneLocation>